<comment type="caution">
    <text evidence="6">The sequence shown here is derived from an EMBL/GenBank/DDBJ whole genome shotgun (WGS) entry which is preliminary data.</text>
</comment>
<dbReference type="PANTHER" id="PTHR34183">
    <property type="entry name" value="ENDOLYTIC PEPTIDOGLYCAN TRANSGLYCOSYLASE RLPA"/>
    <property type="match status" value="1"/>
</dbReference>
<name>A0A840Z116_9SPHN</name>
<dbReference type="RefSeq" id="WP_184004702.1">
    <property type="nucleotide sequence ID" value="NZ_BAABIF010000030.1"/>
</dbReference>
<comment type="function">
    <text evidence="3">Lytic transglycosylase with a strong preference for naked glycan strands that lack stem peptides.</text>
</comment>
<dbReference type="PANTHER" id="PTHR34183:SF8">
    <property type="entry name" value="ENDOLYTIC PEPTIDOGLYCAN TRANSGLYCOSYLASE RLPA-RELATED"/>
    <property type="match status" value="1"/>
</dbReference>
<comment type="similarity">
    <text evidence="3 4">Belongs to the RlpA family.</text>
</comment>
<evidence type="ECO:0000256" key="2">
    <source>
        <dbReference type="ARBA" id="ARBA00023316"/>
    </source>
</evidence>
<evidence type="ECO:0000259" key="5">
    <source>
        <dbReference type="Pfam" id="PF03330"/>
    </source>
</evidence>
<evidence type="ECO:0000313" key="6">
    <source>
        <dbReference type="EMBL" id="MBB5719668.1"/>
    </source>
</evidence>
<keyword evidence="6" id="KW-0449">Lipoprotein</keyword>
<dbReference type="Proteomes" id="UP000554342">
    <property type="component" value="Unassembled WGS sequence"/>
</dbReference>
<dbReference type="GO" id="GO:0000270">
    <property type="term" value="P:peptidoglycan metabolic process"/>
    <property type="evidence" value="ECO:0007669"/>
    <property type="project" value="UniProtKB-UniRule"/>
</dbReference>
<dbReference type="InterPro" id="IPR012997">
    <property type="entry name" value="RplA"/>
</dbReference>
<evidence type="ECO:0000256" key="4">
    <source>
        <dbReference type="RuleBase" id="RU003495"/>
    </source>
</evidence>
<dbReference type="InterPro" id="IPR009009">
    <property type="entry name" value="RlpA-like_DPBB"/>
</dbReference>
<dbReference type="NCBIfam" id="TIGR00413">
    <property type="entry name" value="rlpA"/>
    <property type="match status" value="1"/>
</dbReference>
<keyword evidence="7" id="KW-1185">Reference proteome</keyword>
<dbReference type="AlphaFoldDB" id="A0A840Z116"/>
<keyword evidence="3" id="KW-0732">Signal</keyword>
<dbReference type="HAMAP" id="MF_02071">
    <property type="entry name" value="RlpA"/>
    <property type="match status" value="1"/>
</dbReference>
<reference evidence="6 7" key="1">
    <citation type="submission" date="2020-08" db="EMBL/GenBank/DDBJ databases">
        <title>Genomic Encyclopedia of Type Strains, Phase IV (KMG-IV): sequencing the most valuable type-strain genomes for metagenomic binning, comparative biology and taxonomic classification.</title>
        <authorList>
            <person name="Goeker M."/>
        </authorList>
    </citation>
    <scope>NUCLEOTIDE SEQUENCE [LARGE SCALE GENOMIC DNA]</scope>
    <source>
        <strain evidence="6 7">DSM 27203</strain>
    </source>
</reference>
<organism evidence="6 7">
    <name type="scientific">Stakelama sediminis</name>
    <dbReference type="NCBI Taxonomy" id="463200"/>
    <lineage>
        <taxon>Bacteria</taxon>
        <taxon>Pseudomonadati</taxon>
        <taxon>Pseudomonadota</taxon>
        <taxon>Alphaproteobacteria</taxon>
        <taxon>Sphingomonadales</taxon>
        <taxon>Sphingomonadaceae</taxon>
        <taxon>Stakelama</taxon>
    </lineage>
</organism>
<evidence type="ECO:0000313" key="7">
    <source>
        <dbReference type="Proteomes" id="UP000554342"/>
    </source>
</evidence>
<accession>A0A840Z116</accession>
<dbReference type="Gene3D" id="2.40.40.10">
    <property type="entry name" value="RlpA-like domain"/>
    <property type="match status" value="1"/>
</dbReference>
<dbReference type="InterPro" id="IPR034718">
    <property type="entry name" value="RlpA"/>
</dbReference>
<proteinExistence type="inferred from homology"/>
<dbReference type="GO" id="GO:0071555">
    <property type="term" value="P:cell wall organization"/>
    <property type="evidence" value="ECO:0007669"/>
    <property type="project" value="UniProtKB-KW"/>
</dbReference>
<feature type="domain" description="RlpA-like protein double-psi beta-barrel" evidence="5">
    <location>
        <begin position="39"/>
        <end position="126"/>
    </location>
</feature>
<dbReference type="Pfam" id="PF03330">
    <property type="entry name" value="DPBB_1"/>
    <property type="match status" value="1"/>
</dbReference>
<evidence type="ECO:0000256" key="3">
    <source>
        <dbReference type="HAMAP-Rule" id="MF_02071"/>
    </source>
</evidence>
<keyword evidence="2 3" id="KW-0961">Cell wall biogenesis/degradation</keyword>
<dbReference type="SUPFAM" id="SSF50685">
    <property type="entry name" value="Barwin-like endoglucanases"/>
    <property type="match status" value="1"/>
</dbReference>
<evidence type="ECO:0000256" key="1">
    <source>
        <dbReference type="ARBA" id="ARBA00023239"/>
    </source>
</evidence>
<feature type="signal peptide" evidence="3">
    <location>
        <begin position="1"/>
        <end position="27"/>
    </location>
</feature>
<keyword evidence="1 3" id="KW-0456">Lyase</keyword>
<dbReference type="GO" id="GO:0008932">
    <property type="term" value="F:lytic endotransglycosylase activity"/>
    <property type="evidence" value="ECO:0007669"/>
    <property type="project" value="UniProtKB-UniRule"/>
</dbReference>
<protein>
    <recommendedName>
        <fullName evidence="3">Endolytic peptidoglycan transglycosylase RlpA</fullName>
        <ecNumber evidence="3">4.2.2.-</ecNumber>
    </recommendedName>
</protein>
<dbReference type="InterPro" id="IPR036908">
    <property type="entry name" value="RlpA-like_sf"/>
</dbReference>
<gene>
    <name evidence="3" type="primary">rlpA</name>
    <name evidence="6" type="ORF">FHR23_002616</name>
</gene>
<dbReference type="CDD" id="cd22268">
    <property type="entry name" value="DPBB_RlpA-like"/>
    <property type="match status" value="1"/>
</dbReference>
<sequence length="141" mass="14654" precursor="true">MGVFARHFSLIAAGALFAVGISSPALARTAASAVDGLGEGEASYFSTEMAGSRTASGEPCDPDTLTAAHRTLPLGSVVRVTNPANGKSVVVRINDRGPYARNRIIDLSREAAQRIGLVRAGRGEVQLSMVTDDDTPSPDDN</sequence>
<dbReference type="EMBL" id="JACIJI010000005">
    <property type="protein sequence ID" value="MBB5719668.1"/>
    <property type="molecule type" value="Genomic_DNA"/>
</dbReference>
<dbReference type="EC" id="4.2.2.-" evidence="3"/>
<feature type="chain" id="PRO_5033189649" description="Endolytic peptidoglycan transglycosylase RlpA" evidence="3">
    <location>
        <begin position="28"/>
        <end position="141"/>
    </location>
</feature>